<dbReference type="Pfam" id="PF01365">
    <property type="entry name" value="RYDR_ITPR"/>
    <property type="match status" value="2"/>
</dbReference>
<keyword evidence="12" id="KW-1071">Ligand-gated ion channel</keyword>
<dbReference type="FunFam" id="2.80.10.50:FF:000111">
    <property type="entry name" value="Ryanodine receptor 2b (cardiac)"/>
    <property type="match status" value="1"/>
</dbReference>
<dbReference type="PANTHER" id="PTHR46399">
    <property type="entry name" value="B30.2/SPRY DOMAIN-CONTAINING PROTEIN"/>
    <property type="match status" value="1"/>
</dbReference>
<feature type="region of interest" description="Disordered" evidence="14">
    <location>
        <begin position="4404"/>
        <end position="4485"/>
    </location>
</feature>
<feature type="compositionally biased region" description="Acidic residues" evidence="14">
    <location>
        <begin position="4413"/>
        <end position="4433"/>
    </location>
</feature>
<evidence type="ECO:0000256" key="1">
    <source>
        <dbReference type="ARBA" id="ARBA00004326"/>
    </source>
</evidence>
<dbReference type="SUPFAM" id="SSF49899">
    <property type="entry name" value="Concanavalin A-like lectins/glucanases"/>
    <property type="match status" value="3"/>
</dbReference>
<dbReference type="FunFam" id="2.60.120.920:FF:000002">
    <property type="entry name" value="ryanodine receptor isoform X2"/>
    <property type="match status" value="1"/>
</dbReference>
<dbReference type="Pfam" id="PF06459">
    <property type="entry name" value="RR_TM4-6"/>
    <property type="match status" value="1"/>
</dbReference>
<feature type="region of interest" description="Disordered" evidence="14">
    <location>
        <begin position="3705"/>
        <end position="3732"/>
    </location>
</feature>
<dbReference type="Pfam" id="PF21119">
    <property type="entry name" value="RYDR_Jsol"/>
    <property type="match status" value="1"/>
</dbReference>
<dbReference type="PROSITE" id="PS50188">
    <property type="entry name" value="B302_SPRY"/>
    <property type="match status" value="3"/>
</dbReference>
<dbReference type="GO" id="GO:0006874">
    <property type="term" value="P:intracellular calcium ion homeostasis"/>
    <property type="evidence" value="ECO:0007669"/>
    <property type="project" value="InterPro"/>
</dbReference>
<dbReference type="GO" id="GO:0042383">
    <property type="term" value="C:sarcolemma"/>
    <property type="evidence" value="ECO:0007669"/>
    <property type="project" value="TreeGrafter"/>
</dbReference>
<feature type="compositionally biased region" description="Basic and acidic residues" evidence="14">
    <location>
        <begin position="4434"/>
        <end position="4444"/>
    </location>
</feature>
<evidence type="ECO:0000256" key="9">
    <source>
        <dbReference type="ARBA" id="ARBA00022989"/>
    </source>
</evidence>
<feature type="domain" description="MIR" evidence="17">
    <location>
        <begin position="254"/>
        <end position="314"/>
    </location>
</feature>
<dbReference type="InterPro" id="IPR035764">
    <property type="entry name" value="SPRY2_RyR"/>
</dbReference>
<dbReference type="InterPro" id="IPR003877">
    <property type="entry name" value="SPRY_dom"/>
</dbReference>
<dbReference type="InterPro" id="IPR003032">
    <property type="entry name" value="Ryanodine_rcpt"/>
</dbReference>
<keyword evidence="2" id="KW-0813">Transport</keyword>
<keyword evidence="18" id="KW-1185">Reference proteome</keyword>
<dbReference type="InterPro" id="IPR048581">
    <property type="entry name" value="RYDR_Jsol"/>
</dbReference>
<feature type="region of interest" description="Disordered" evidence="14">
    <location>
        <begin position="1340"/>
        <end position="1389"/>
    </location>
</feature>
<feature type="domain" description="B30.2/SPRY" evidence="16">
    <location>
        <begin position="577"/>
        <end position="775"/>
    </location>
</feature>
<dbReference type="Pfam" id="PF08454">
    <property type="entry name" value="RIH_assoc"/>
    <property type="match status" value="1"/>
</dbReference>
<feature type="domain" description="B30.2/SPRY" evidence="16">
    <location>
        <begin position="1002"/>
        <end position="1191"/>
    </location>
</feature>
<organism evidence="18 19">
    <name type="scientific">Branchiostoma belcheri</name>
    <name type="common">Amphioxus</name>
    <dbReference type="NCBI Taxonomy" id="7741"/>
    <lineage>
        <taxon>Eukaryota</taxon>
        <taxon>Metazoa</taxon>
        <taxon>Chordata</taxon>
        <taxon>Cephalochordata</taxon>
        <taxon>Leptocardii</taxon>
        <taxon>Amphioxiformes</taxon>
        <taxon>Branchiostomatidae</taxon>
        <taxon>Branchiostoma</taxon>
    </lineage>
</organism>
<feature type="transmembrane region" description="Helical" evidence="15">
    <location>
        <begin position="4299"/>
        <end position="4329"/>
    </location>
</feature>
<dbReference type="SMART" id="SM00449">
    <property type="entry name" value="SPRY"/>
    <property type="match status" value="3"/>
</dbReference>
<dbReference type="FunFam" id="2.60.120.920:FF:000003">
    <property type="entry name" value="ryanodine receptor isoform X2"/>
    <property type="match status" value="1"/>
</dbReference>
<dbReference type="Pfam" id="PF00622">
    <property type="entry name" value="SPRY"/>
    <property type="match status" value="3"/>
</dbReference>
<dbReference type="GO" id="GO:0034704">
    <property type="term" value="C:calcium channel complex"/>
    <property type="evidence" value="ECO:0007669"/>
    <property type="project" value="TreeGrafter"/>
</dbReference>
<dbReference type="InterPro" id="IPR013662">
    <property type="entry name" value="RIH_assoc-dom"/>
</dbReference>
<keyword evidence="5 15" id="KW-0812">Transmembrane</keyword>
<dbReference type="InterPro" id="IPR009460">
    <property type="entry name" value="Ryanrecept_TM4-6"/>
</dbReference>
<evidence type="ECO:0000256" key="11">
    <source>
        <dbReference type="ARBA" id="ARBA00023136"/>
    </source>
</evidence>
<proteinExistence type="predicted"/>
<keyword evidence="9 15" id="KW-1133">Transmembrane helix</keyword>
<evidence type="ECO:0000256" key="2">
    <source>
        <dbReference type="ARBA" id="ARBA00022448"/>
    </source>
</evidence>
<dbReference type="FunFam" id="1.10.287.70:FF:000017">
    <property type="entry name" value="ryanodine receptor isoform X2"/>
    <property type="match status" value="1"/>
</dbReference>
<evidence type="ECO:0000256" key="5">
    <source>
        <dbReference type="ARBA" id="ARBA00022692"/>
    </source>
</evidence>
<keyword evidence="13" id="KW-0407">Ion channel</keyword>
<dbReference type="InterPro" id="IPR001870">
    <property type="entry name" value="B30.2/SPRY"/>
</dbReference>
<evidence type="ECO:0000256" key="12">
    <source>
        <dbReference type="ARBA" id="ARBA00023286"/>
    </source>
</evidence>
<dbReference type="Pfam" id="PF02815">
    <property type="entry name" value="MIR"/>
    <property type="match status" value="1"/>
</dbReference>
<feature type="domain" description="MIR" evidence="17">
    <location>
        <begin position="81"/>
        <end position="135"/>
    </location>
</feature>
<keyword evidence="4" id="KW-0107">Calcium channel</keyword>
<accession>A0A6P4XJ96</accession>
<keyword evidence="11 15" id="KW-0472">Membrane</keyword>
<feature type="compositionally biased region" description="Low complexity" evidence="14">
    <location>
        <begin position="23"/>
        <end position="40"/>
    </location>
</feature>
<evidence type="ECO:0000256" key="4">
    <source>
        <dbReference type="ARBA" id="ARBA00022673"/>
    </source>
</evidence>
<feature type="compositionally biased region" description="Basic and acidic residues" evidence="14">
    <location>
        <begin position="1340"/>
        <end position="1363"/>
    </location>
</feature>
<dbReference type="PROSITE" id="PS50919">
    <property type="entry name" value="MIR"/>
    <property type="match status" value="2"/>
</dbReference>
<dbReference type="InterPro" id="IPR016093">
    <property type="entry name" value="MIR_motif"/>
</dbReference>
<evidence type="ECO:0000256" key="10">
    <source>
        <dbReference type="ARBA" id="ARBA00023065"/>
    </source>
</evidence>
<feature type="transmembrane region" description="Helical" evidence="15">
    <location>
        <begin position="4712"/>
        <end position="4737"/>
    </location>
</feature>
<dbReference type="InterPro" id="IPR015925">
    <property type="entry name" value="Ryanodine_IP3_receptor"/>
</dbReference>
<protein>
    <submittedName>
        <fullName evidence="19">LOW QUALITY PROTEIN: ryanodine receptor 3-like</fullName>
    </submittedName>
</protein>
<feature type="domain" description="B30.2/SPRY" evidence="16">
    <location>
        <begin position="1322"/>
        <end position="1534"/>
    </location>
</feature>
<dbReference type="GO" id="GO:0030018">
    <property type="term" value="C:Z disc"/>
    <property type="evidence" value="ECO:0007669"/>
    <property type="project" value="TreeGrafter"/>
</dbReference>
<dbReference type="InterPro" id="IPR035910">
    <property type="entry name" value="RyR/IP3R_RIH_dom_sf"/>
</dbReference>
<dbReference type="InterPro" id="IPR013320">
    <property type="entry name" value="ConA-like_dom_sf"/>
</dbReference>
<feature type="region of interest" description="Disordered" evidence="14">
    <location>
        <begin position="4533"/>
        <end position="4553"/>
    </location>
</feature>
<feature type="transmembrane region" description="Helical" evidence="15">
    <location>
        <begin position="4509"/>
        <end position="4527"/>
    </location>
</feature>
<evidence type="ECO:0000256" key="13">
    <source>
        <dbReference type="ARBA" id="ARBA00023303"/>
    </source>
</evidence>
<evidence type="ECO:0000256" key="14">
    <source>
        <dbReference type="SAM" id="MobiDB-lite"/>
    </source>
</evidence>
<dbReference type="SUPFAM" id="SSF82109">
    <property type="entry name" value="MIR domain"/>
    <property type="match status" value="2"/>
</dbReference>
<sequence>MLAAEGFGNRKCFIESLQRKEATSSSGSDQVDSSTQDDVPSVPPDLSICRFLLEQAVSVRALQELVTAESVEDSPAASQNHRTLLYGHAVLLRHMHSNMYLSCLSTSSSKDKLAFDVGLQEGSQGEACWWIIKPASKQRSEGEKVRVGDDLILMSVSSERYLHVTFNGGFGVQAAFQPTLWSVVPASAGADPAQGFLGGGDVLRFLRMDECMTVPLVVGKDEDDARPVHYELGEVIDHARSLWRIELLRTKWSSQHIDWGQQFRLRHVTSGKYLTIKDNRLVVIVPKDQCDAKSSSFCMKRTKDDKKTWDKRIMGMGTPQIKYGESLVFIQHVDTGYWLSYQAASGKRTQLVATRRAIVSLEGHMDDSMSLQRALPEEAQAARIVRKSTSIFDKFTIDLAYLSVLSKGQKMKLEVDAIMAVIADLIKYFAQPAENETHEEKQLKLKTVRNRQDLFQEEGMIEMVCNVIDKLSEFKSARLFAQVAGEQAGLAYEGIVDSLYQLLACMIRGNRSNCTKFAKSLGWLVSKLESQSASTGILDVLHCVLIESPDALNMVKEQHIKVIISLIEKHGRNHKVLDVLCSLCVCNGVAVRSNQNLIVDNLLPSRDILLQTKLLDHVTSIRPNLYVGLADGGVHYTKWYYELVVEEVQQNTSIPAHLRVGWANSSGFSPYPGGGEGWGSNGVGDDFHSYGFDGMHLWTAGRARRVQSYDPHMLTKGDIVSCCLDLTVPCISFRMNGNPVQGMFEHFNSSPGLFFPVISCSTKVVVRFLFGSPHGDLQYLPPEGYAPIYELLLPNEPLVVEPLFHFAGVDEGYIHGSKGLEKYEPLVPNPVNTTHITLPGFVESVREKLTENLHDLWCMKKIEAGWSYGIAEDEEKKQEPRLIDFSKLHHDERTAQTNFILESLKAIVSLGYHIGVADIEAAKKVKKLRLPKNYMMANGYKPAPVDTSKISLTNKLKELVEQLAENTHNIWARDRVRDKWTHGLVEDKELKRHPYLLPYNLLPESVKQNNREKGYEAIRTLLAYGYSIEPPVTSDEPAIRALLRGANGSKKTRLRTYRGEKTYAVKKGKWYFEFEVVSTGNMRVGWCSPLTRSDEDLGADNLSYAFDGFYGLKWHGHHESFGRTWRPGDVVGCLLDLNDKHISFTYNGELMVDKNGQEVAFKDIEIGQGYVPACSLAKGEKARLNLGHDASTFKFFTVHGLKEGYEPFCVNMKRPMTMWYTVHHLPLFSNISNDEIDVIRIPPGAKAPPSLKVVHKKISTKQDEPNFVYMRLSLPVKMRDRFTRPRVRTEEEFDPILDKVDTDFEALVKSKEGQFSEEKPKFKDDMTERDRLKMLAEKSLERMGELDTSKEKKPKKKPLDTLLKRKRPASVIMEPESPATPAEPEEEEPDWSKVTTYYWAVRIFPQQDPNQVYVGYCTTDFHQYERDFDPLKIRQVTCTMGDEHGNVYETITRQNCFMICAGDYAAAMGPEGAKRGLVIGCMANVATGVLSFSAYGKELTTTFQVEPGMKVFPAVFCDPSAHDMVQVELGKSKTCLPLSAVYFKSEAGNPVPQCPARVEMQLLKPTSWKRMPAKCLDVRSFKESPTKGYHMECIEPVQFMACYIPEEHKCVDLLELIDDEILLRFHAGTLKMYSAVCAEGNYRVAHILTEHIDREQLMYCIRSRYLPGLLRKGFYDLMIDMHLESRVKSRMMTQNEYIVPLSDQTRSITLFEDCEALKPFLPGVCPSTSIRPPVLKPEFITEIGDLKFVGSPPYDLIELKKYVLEELTAAVHAGVHCRDPPGGSMENLFVPSLKLVDKLFLIGILNDDEKRLILSLIHPGVFDENYASGTVPDGLLQMGLVEPVKLQMCYLLHHLCDNDLRHKVESIVAFGDQWACKVQKNQAERYHEVMSALHMSVAVTARKTKEFRCSPQEQMNHLVDFKDDEENEDCPTPMDMREAMFYFHDDMLTDLGMPLDEEEEEPPTLSIGQRFVNLLKKLRLVRNKQEEDGEEGREEEPAPENLQQLVSQLMVKWATEAHLEDPSLVREMFSLLHRQYDSIGELQRALEKSYTISDRSVDDVRRLLGSIVQIRSLLYVQMGTEEEELMIHGLAGLMNNVVFYQHPHLLRALNIHETVMTVMVNVLGKTPEGSTELLFPKLVEESCRFLCYFCRCSKQNQKAMFDHLSYLLDNSSFGLSDPAMRGATPLDVASASVMDNHELALAVRETHLEKVVNYLARSSLHHNKLLSDDIGWDPIEAERYIDFLKQTVWVKDECVEENSMLVVRQLIRRPECLGPALGEEGKGLLVTIKEAMELYKIPEVTIDEDELKNRPAPQDRLPPGDREGDIQVDMAYCIITFYSALIELLGKCSPDQNLIMQGKSEALRIRAILRSLVVMPDLEGVLALKFRLPTSLELRAGVAQGMEQGFTPIHKAGVVVFLDRVYGIETREVLLRLIEVAFLPDLRSTNSLDTDEMHNCDMALALNRYMCNSVLPLLTRNSHLFANCDHRANLIDSLLHQAYRLSRCRSLTTAQRDTVSDFLVAVARELRPSMMQRLLRKLSYDLPSLNEYTFVPLRLLTLHFERCSKYYGTLGGWGDYGCASDEEKRLTMNLFSGVFDALAKRPYEPSLFSKTLPCLTAIACALSPDYALVKDDESWQRYSHTDKEGNYVPVPVNIDKSTLPIDFSGFVNKLAEQTHDMWAYEKYNAAWAFGEELDEGAKRHPMLKPYRLFKDHEKDFYRTPISEALRCMLAWGWIIEKSKESEQQALSARTRRIQSTNTQAAAESPHGYNPKPYDMSVIALTRELTAMSDRLAENFHDVWCVSKQKELAGKGGGTHPMLAPYDTLTAKEKAKHRDKAMDIIKFLQMNGYSVIRQVNEEKEKMNLLENRFAHILLKKLLGYVDKAREIMAGMKPPKPSAKKIRRPRRDVPPEEDINFFLKVVLPLIEKYFSTHRSYFVLDPKATPEYGKASPMEIELVTRLFCELSSLLRDKIAYFGKDVQVGVRCLHALDRCIDARAINSPKCPVEVKKGIRDFFINAAGDLSILVNTIKSPNFGQPKGKSYVGAPEVTYCSAVLIPVLTSLFDHIGENSYGSVQLLGEIQLAAYRIFNTVYFLGASKSIFTEASPGQEELESVLKRNRPALGACLAAFSSAFPVAFLEHEYNTINKDCIFADNEQIAKLGLPSSAQEIWPDMPTFQQLVDQITHLANSESAYEEAPHIIEVILPMLCSYLSLWWDHGPSNMANKGIAEDKLTTGVSNKQMNEVLGSVLKLIRNNLGLPEASWMKRVANCTQPIIGCAGTELLGSHFLPVLEELKKKAQQIEYTEELLKLEWKAGTDLSEEELAMLEKKQRHKKKGHHHEHEHACDSDTWQRRWTKYYELMQDYQMLARDLYAFYPLLIRFVDLNRQAWLKVPSPEANTLFKLTADVFLIWAKSAAFRREEQNYVVQNEIDLKAFLAGTSGKRPTAGMFNKRKRGKDLYSHSTSLVVAALKRLIPVGLNDFGAREQDLVQQAKLRYLMLEAPPGSVTDLLKKEVKDSDVEVKDYLKNNMAILEKSSDDPSYQWQRELYANLPHKLGVADLTNDEIIDKVQEVAQVIYKLHKFEHPEGTGRTIWNKLVSTQRKRAVMSCFRMAPMHRLPEHQAINLFLHSYMDKWLGNGSSYSKHYRELTKEIDEAEGEVGEDEVPKPDPLHQLISCFNRAAAEQQEALDEDFLYMCYADIMGKSCSGEEEGEEEDGGEEEEGEGPTFEEQEMASRQLLNEQCRLAERGAAEMVLLTISASKGECSPMMERTLQLGISLLSGGNEDVQKKMLQHLQEKKDVGFFQSIAGLMSKCNVLDLDTFERCNKAEGLGVGEAGLSSGQRALHDAPFTCSLFRFLQLLCEGHNLDWQNYLRAQIGHNATINLIISTVDYLLRLQESMSDFYWHYASKDLIDEAGQEYFKIAIRIARQVFNSLTEFIQGPCQGNQETLAHSRLWDAITGFLYIFAHLQKKLAQDSSQVNLLKALLSLHSDMVTMLLSLLEGNVVNGNIGKQMVDMLVESSQNVEMILQFFDMFLKLEQVTESDAFKAILEKNAQERGDEMADNSYISPKDFRKAMESQKIYEEEEIDFLLSCTETNAEGLIDYQSFIDMFHEPAREIGFNVTVLLTNLSEHMPNDNRLSKFLDLSENMRNYFEENLGRIEILGGAERVERVYFEVKEEFIEQWEKPQIKDSKRNFIFNVLTGDDDKEKLDAFINFCEDTIFEMQHATNISKAEGVGLGALIGGGEEEEEEPSNLSPNRPIGEMKKILGNLMDFFMPGTIKKNVLKAATMSPVEMTKGSFFFLLSFVTGCLLFGFSAIKFAFLLSFQVLFNNAIMRSLRKKIFPEKKEEEAVADAIEKPVASRTIYREIPDYLKEQERNTRIASVFGMEIIRGDEEGEMKMKMVHVAKAAQQAETDDETEEEHEEETEEEETAEKEEIPTEKGAEAAEGADEEEVLEDEVFEESPEEEQPQKKRRKKVEEEEKPPENKFSVLVEQIMSVFARNFYNMKHLALMVTFCVNFILLFYKISSMDDDNGEENGNGDEDGDFENGDEEDEDFESVIIEEGLEFLEPVLQLLSIIHTMVAISIVISYYHLKIPLVIFKREKEVARDLEFEGKWIVEQPSEDDFKGQWDRLVLPTSSFPNFYFDKFVKRRTREKYSETHDFERMTALLGMEDGVSGETKESPSSLFSMLKNVDWRYQLWKMGVTLTDQDFLYQLGFLLFSMLGHVNYFFFAAHLVDVIMGYKTLRVILQAITHNGKQLLLTCGMMAIVCYLYTVLAFNFFRKFYDKGEEDEPDLKCESMWTCFMFHMYVGVRAGGGIGDELVEPDGDEYEYYRMIFDFTFFFLIVIILLAIVQGFIIDAFGELRDQANSVEETLESKCFICGIDAEYFNELPRGFEIHTEKEHNFANYMFFLMHLIQKDSTDYTGQESYVWQMYQERNWDFFPVGECFRKQYENELKE</sequence>
<dbReference type="GeneID" id="109464113"/>
<dbReference type="PRINTS" id="PR00795">
    <property type="entry name" value="RYANODINER"/>
</dbReference>
<dbReference type="InterPro" id="IPR035762">
    <property type="entry name" value="SPRY3_RyR"/>
</dbReference>
<evidence type="ECO:0000313" key="18">
    <source>
        <dbReference type="Proteomes" id="UP000515135"/>
    </source>
</evidence>
<evidence type="ECO:0000256" key="6">
    <source>
        <dbReference type="ARBA" id="ARBA00022737"/>
    </source>
</evidence>
<comment type="subcellular location">
    <subcellularLocation>
        <location evidence="1">Sarcoplasmic reticulum membrane</location>
        <topology evidence="1">Multi-pass membrane protein</topology>
    </subcellularLocation>
</comment>
<dbReference type="CDD" id="cd12879">
    <property type="entry name" value="SPRY3_RyR"/>
    <property type="match status" value="1"/>
</dbReference>
<dbReference type="PANTHER" id="PTHR46399:SF8">
    <property type="entry name" value="B30.2_SPRY DOMAIN-CONTAINING PROTEIN"/>
    <property type="match status" value="1"/>
</dbReference>
<feature type="region of interest" description="Disordered" evidence="14">
    <location>
        <begin position="18"/>
        <end position="41"/>
    </location>
</feature>
<dbReference type="Pfam" id="PF02026">
    <property type="entry name" value="RyR"/>
    <property type="match status" value="4"/>
</dbReference>
<dbReference type="Gene3D" id="6.20.350.10">
    <property type="match status" value="1"/>
</dbReference>
<dbReference type="InterPro" id="IPR013333">
    <property type="entry name" value="Ryan_recept"/>
</dbReference>
<evidence type="ECO:0000256" key="15">
    <source>
        <dbReference type="SAM" id="Phobius"/>
    </source>
</evidence>
<feature type="transmembrane region" description="Helical" evidence="15">
    <location>
        <begin position="4571"/>
        <end position="4593"/>
    </location>
</feature>
<feature type="compositionally biased region" description="Acidic residues" evidence="14">
    <location>
        <begin position="3706"/>
        <end position="3730"/>
    </location>
</feature>
<dbReference type="Proteomes" id="UP000515135">
    <property type="component" value="Unplaced"/>
</dbReference>
<dbReference type="InterPro" id="IPR043136">
    <property type="entry name" value="B30.2/SPRY_sf"/>
</dbReference>
<dbReference type="InterPro" id="IPR036300">
    <property type="entry name" value="MIR_dom_sf"/>
</dbReference>
<dbReference type="Gene3D" id="1.25.10.30">
    <property type="entry name" value="IP3 receptor type 1 binding core, RIH domain"/>
    <property type="match status" value="1"/>
</dbReference>
<keyword evidence="7" id="KW-0106">Calcium</keyword>
<dbReference type="Gene3D" id="1.10.490.160">
    <property type="match status" value="2"/>
</dbReference>
<dbReference type="CDD" id="cd12878">
    <property type="entry name" value="SPRY2_RyR"/>
    <property type="match status" value="1"/>
</dbReference>
<dbReference type="SUPFAM" id="SSF47473">
    <property type="entry name" value="EF-hand"/>
    <property type="match status" value="1"/>
</dbReference>
<dbReference type="InterPro" id="IPR005821">
    <property type="entry name" value="Ion_trans_dom"/>
</dbReference>
<gene>
    <name evidence="19" type="primary">LOC109464113</name>
</gene>
<dbReference type="SMART" id="SM00472">
    <property type="entry name" value="MIR"/>
    <property type="match status" value="3"/>
</dbReference>
<dbReference type="FunFam" id="1.10.490.160:FF:000003">
    <property type="entry name" value="Ryanodine receptor, isoform E"/>
    <property type="match status" value="1"/>
</dbReference>
<dbReference type="InterPro" id="IPR000699">
    <property type="entry name" value="RIH_dom"/>
</dbReference>
<dbReference type="Gene3D" id="2.80.10.50">
    <property type="match status" value="2"/>
</dbReference>
<dbReference type="KEGG" id="bbel:109464113"/>
<dbReference type="GO" id="GO:0033017">
    <property type="term" value="C:sarcoplasmic reticulum membrane"/>
    <property type="evidence" value="ECO:0007669"/>
    <property type="project" value="UniProtKB-SubCell"/>
</dbReference>
<keyword evidence="8" id="KW-0703">Sarcoplasmic reticulum</keyword>
<dbReference type="InterPro" id="IPR011992">
    <property type="entry name" value="EF-hand-dom_pair"/>
</dbReference>
<dbReference type="RefSeq" id="XP_019616605.1">
    <property type="nucleotide sequence ID" value="XM_019761046.1"/>
</dbReference>
<feature type="transmembrane region" description="Helical" evidence="15">
    <location>
        <begin position="4760"/>
        <end position="4782"/>
    </location>
</feature>
<dbReference type="InterPro" id="IPR014821">
    <property type="entry name" value="Ins145_P3_rcpt"/>
</dbReference>
<feature type="transmembrane region" description="Helical" evidence="15">
    <location>
        <begin position="4840"/>
        <end position="4859"/>
    </location>
</feature>
<dbReference type="Gene3D" id="2.60.120.920">
    <property type="match status" value="3"/>
</dbReference>
<keyword evidence="6" id="KW-0677">Repeat</keyword>
<dbReference type="CDD" id="cd12877">
    <property type="entry name" value="SPRY1_RyR"/>
    <property type="match status" value="1"/>
</dbReference>
<reference evidence="19" key="1">
    <citation type="submission" date="2025-08" db="UniProtKB">
        <authorList>
            <consortium name="RefSeq"/>
        </authorList>
    </citation>
    <scope>IDENTIFICATION</scope>
    <source>
        <tissue evidence="19">Gonad</tissue>
    </source>
</reference>
<dbReference type="Pfam" id="PF08709">
    <property type="entry name" value="Ins145_P3_rec"/>
    <property type="match status" value="1"/>
</dbReference>
<evidence type="ECO:0000256" key="7">
    <source>
        <dbReference type="ARBA" id="ARBA00022837"/>
    </source>
</evidence>
<feature type="compositionally biased region" description="Basic and acidic residues" evidence="14">
    <location>
        <begin position="4476"/>
        <end position="4485"/>
    </location>
</feature>
<evidence type="ECO:0000259" key="16">
    <source>
        <dbReference type="PROSITE" id="PS50188"/>
    </source>
</evidence>
<evidence type="ECO:0000256" key="3">
    <source>
        <dbReference type="ARBA" id="ARBA00022568"/>
    </source>
</evidence>
<dbReference type="GO" id="GO:0014808">
    <property type="term" value="P:release of sequestered calcium ion into cytosol by sarcoplasmic reticulum"/>
    <property type="evidence" value="ECO:0007669"/>
    <property type="project" value="TreeGrafter"/>
</dbReference>
<feature type="compositionally biased region" description="Acidic residues" evidence="14">
    <location>
        <begin position="4447"/>
        <end position="4467"/>
    </location>
</feature>
<dbReference type="GO" id="GO:0006941">
    <property type="term" value="P:striated muscle contraction"/>
    <property type="evidence" value="ECO:0007669"/>
    <property type="project" value="TreeGrafter"/>
</dbReference>
<dbReference type="SUPFAM" id="SSF100909">
    <property type="entry name" value="IP3 receptor type 1 binding core, domain 2"/>
    <property type="match status" value="2"/>
</dbReference>
<evidence type="ECO:0000313" key="19">
    <source>
        <dbReference type="RefSeq" id="XP_019616605.1"/>
    </source>
</evidence>
<dbReference type="CDD" id="cd23278">
    <property type="entry name" value="beta-trefoil_MIR_RyR"/>
    <property type="match status" value="1"/>
</dbReference>
<dbReference type="GO" id="GO:0005219">
    <property type="term" value="F:ryanodine-sensitive calcium-release channel activity"/>
    <property type="evidence" value="ECO:0007669"/>
    <property type="project" value="InterPro"/>
</dbReference>
<dbReference type="GO" id="GO:0005790">
    <property type="term" value="C:smooth endoplasmic reticulum"/>
    <property type="evidence" value="ECO:0007669"/>
    <property type="project" value="TreeGrafter"/>
</dbReference>
<keyword evidence="10" id="KW-0406">Ion transport</keyword>
<dbReference type="Pfam" id="PF00520">
    <property type="entry name" value="Ion_trans"/>
    <property type="match status" value="1"/>
</dbReference>
<name>A0A6P4XJ96_BRABE</name>
<dbReference type="InterPro" id="IPR035761">
    <property type="entry name" value="SPRY1_RyR"/>
</dbReference>
<evidence type="ECO:0000259" key="17">
    <source>
        <dbReference type="PROSITE" id="PS50919"/>
    </source>
</evidence>
<keyword evidence="3" id="KW-0109">Calcium transport</keyword>
<dbReference type="OrthoDB" id="258495at2759"/>
<evidence type="ECO:0000256" key="8">
    <source>
        <dbReference type="ARBA" id="ARBA00022951"/>
    </source>
</evidence>